<keyword evidence="1" id="KW-0732">Signal</keyword>
<dbReference type="Pfam" id="PF07589">
    <property type="entry name" value="PEP-CTERM"/>
    <property type="match status" value="1"/>
</dbReference>
<gene>
    <name evidence="3" type="ORF">ENR15_07050</name>
</gene>
<evidence type="ECO:0000313" key="3">
    <source>
        <dbReference type="EMBL" id="HGG00401.1"/>
    </source>
</evidence>
<dbReference type="InterPro" id="IPR013424">
    <property type="entry name" value="Ice-binding_C"/>
</dbReference>
<name>A0A7C3ZL19_9CYAN</name>
<feature type="chain" id="PRO_5027811491" evidence="1">
    <location>
        <begin position="27"/>
        <end position="288"/>
    </location>
</feature>
<organism evidence="3">
    <name type="scientific">Planktothricoides sp. SpSt-374</name>
    <dbReference type="NCBI Taxonomy" id="2282167"/>
    <lineage>
        <taxon>Bacteria</taxon>
        <taxon>Bacillati</taxon>
        <taxon>Cyanobacteriota</taxon>
        <taxon>Cyanophyceae</taxon>
        <taxon>Oscillatoriophycideae</taxon>
        <taxon>Oscillatoriales</taxon>
        <taxon>Oscillatoriaceae</taxon>
        <taxon>Planktothricoides</taxon>
    </lineage>
</organism>
<feature type="signal peptide" evidence="1">
    <location>
        <begin position="1"/>
        <end position="26"/>
    </location>
</feature>
<protein>
    <submittedName>
        <fullName evidence="3">PEP-CTERM sorting domain-containing protein</fullName>
    </submittedName>
</protein>
<comment type="caution">
    <text evidence="3">The sequence shown here is derived from an EMBL/GenBank/DDBJ whole genome shotgun (WGS) entry which is preliminary data.</text>
</comment>
<proteinExistence type="predicted"/>
<sequence length="288" mass="29658">MKARHLTSLIAAAAATTCLLSVADSAAAGQLYNGWNYGIDSFTDGSGGEAYNIRGMAVKESQGNIFVALTGGTPLNGVANSSAADGNIGWGDLFFNFTNKNFTTANNSSSLFGIRFAGTNDSLAATTGVYSNVKATGVATSNHGYSSLQQYYNSGWDKANTQGTDIATKQAAFDYFGTGSIMNVIQSGTKVGNINMLSAAQLSAQGLNFRNFGSGAVGSQTIGFSFSKELLGEGNYIANIFLECGNDGVALKGSVSVPEPTSTVGLAFLGLGAVCTKLSKRRQGKAIA</sequence>
<accession>A0A7C3ZL19</accession>
<dbReference type="NCBIfam" id="NF041930">
    <property type="entry name" value="Xrt_dep_XDD3"/>
    <property type="match status" value="1"/>
</dbReference>
<evidence type="ECO:0000259" key="2">
    <source>
        <dbReference type="Pfam" id="PF07589"/>
    </source>
</evidence>
<dbReference type="EMBL" id="DSPX01000066">
    <property type="protein sequence ID" value="HGG00401.1"/>
    <property type="molecule type" value="Genomic_DNA"/>
</dbReference>
<reference evidence="3" key="1">
    <citation type="journal article" date="2020" name="mSystems">
        <title>Genome- and Community-Level Interaction Insights into Carbon Utilization and Element Cycling Functions of Hydrothermarchaeota in Hydrothermal Sediment.</title>
        <authorList>
            <person name="Zhou Z."/>
            <person name="Liu Y."/>
            <person name="Xu W."/>
            <person name="Pan J."/>
            <person name="Luo Z.H."/>
            <person name="Li M."/>
        </authorList>
    </citation>
    <scope>NUCLEOTIDE SEQUENCE [LARGE SCALE GENOMIC DNA]</scope>
    <source>
        <strain evidence="3">SpSt-374</strain>
    </source>
</reference>
<evidence type="ECO:0000256" key="1">
    <source>
        <dbReference type="SAM" id="SignalP"/>
    </source>
</evidence>
<dbReference type="NCBIfam" id="TIGR02595">
    <property type="entry name" value="PEP_CTERM"/>
    <property type="match status" value="1"/>
</dbReference>
<dbReference type="AlphaFoldDB" id="A0A7C3ZL19"/>
<feature type="domain" description="Ice-binding protein C-terminal" evidence="2">
    <location>
        <begin position="256"/>
        <end position="282"/>
    </location>
</feature>